<dbReference type="SUPFAM" id="SSF57903">
    <property type="entry name" value="FYVE/PHD zinc finger"/>
    <property type="match status" value="1"/>
</dbReference>
<keyword evidence="7" id="KW-1185">Reference proteome</keyword>
<feature type="compositionally biased region" description="Acidic residues" evidence="4">
    <location>
        <begin position="434"/>
        <end position="454"/>
    </location>
</feature>
<dbReference type="PANTHER" id="PTHR14296">
    <property type="entry name" value="REMODELING AND SPACING FACTOR 1"/>
    <property type="match status" value="1"/>
</dbReference>
<evidence type="ECO:0000313" key="7">
    <source>
        <dbReference type="Proteomes" id="UP000807342"/>
    </source>
</evidence>
<feature type="compositionally biased region" description="Polar residues" evidence="4">
    <location>
        <begin position="361"/>
        <end position="375"/>
    </location>
</feature>
<feature type="region of interest" description="Disordered" evidence="4">
    <location>
        <begin position="954"/>
        <end position="982"/>
    </location>
</feature>
<feature type="region of interest" description="Disordered" evidence="4">
    <location>
        <begin position="1"/>
        <end position="27"/>
    </location>
</feature>
<dbReference type="InterPro" id="IPR013083">
    <property type="entry name" value="Znf_RING/FYVE/PHD"/>
</dbReference>
<keyword evidence="1" id="KW-0479">Metal-binding</keyword>
<dbReference type="GO" id="GO:0031213">
    <property type="term" value="C:RSF complex"/>
    <property type="evidence" value="ECO:0007669"/>
    <property type="project" value="InterPro"/>
</dbReference>
<evidence type="ECO:0000256" key="3">
    <source>
        <dbReference type="ARBA" id="ARBA00022833"/>
    </source>
</evidence>
<gene>
    <name evidence="6" type="ORF">P691DRAFT_795034</name>
</gene>
<dbReference type="PROSITE" id="PS01359">
    <property type="entry name" value="ZF_PHD_1"/>
    <property type="match status" value="1"/>
</dbReference>
<keyword evidence="3" id="KW-0862">Zinc</keyword>
<dbReference type="Proteomes" id="UP000807342">
    <property type="component" value="Unassembled WGS sequence"/>
</dbReference>
<feature type="domain" description="Zinc finger PHD-type" evidence="5">
    <location>
        <begin position="677"/>
        <end position="734"/>
    </location>
</feature>
<feature type="compositionally biased region" description="Basic and acidic residues" evidence="4">
    <location>
        <begin position="417"/>
        <end position="429"/>
    </location>
</feature>
<feature type="compositionally biased region" description="Basic and acidic residues" evidence="4">
    <location>
        <begin position="124"/>
        <end position="137"/>
    </location>
</feature>
<feature type="compositionally biased region" description="Basic and acidic residues" evidence="4">
    <location>
        <begin position="581"/>
        <end position="623"/>
    </location>
</feature>
<dbReference type="InterPro" id="IPR001965">
    <property type="entry name" value="Znf_PHD"/>
</dbReference>
<dbReference type="PANTHER" id="PTHR14296:SF3">
    <property type="entry name" value="DIKAR, ISOFORM F"/>
    <property type="match status" value="1"/>
</dbReference>
<evidence type="ECO:0000256" key="1">
    <source>
        <dbReference type="ARBA" id="ARBA00022723"/>
    </source>
</evidence>
<evidence type="ECO:0000259" key="5">
    <source>
        <dbReference type="SMART" id="SM00249"/>
    </source>
</evidence>
<dbReference type="InterPro" id="IPR028938">
    <property type="entry name" value="Rsf1-like"/>
</dbReference>
<dbReference type="OrthoDB" id="303107at2759"/>
<evidence type="ECO:0000256" key="4">
    <source>
        <dbReference type="SAM" id="MobiDB-lite"/>
    </source>
</evidence>
<feature type="compositionally biased region" description="Polar residues" evidence="4">
    <location>
        <begin position="624"/>
        <end position="642"/>
    </location>
</feature>
<feature type="region of interest" description="Disordered" evidence="4">
    <location>
        <begin position="357"/>
        <end position="484"/>
    </location>
</feature>
<feature type="region of interest" description="Disordered" evidence="4">
    <location>
        <begin position="283"/>
        <end position="341"/>
    </location>
</feature>
<dbReference type="GO" id="GO:0008270">
    <property type="term" value="F:zinc ion binding"/>
    <property type="evidence" value="ECO:0007669"/>
    <property type="project" value="UniProtKB-KW"/>
</dbReference>
<feature type="compositionally biased region" description="Polar residues" evidence="4">
    <location>
        <begin position="889"/>
        <end position="898"/>
    </location>
</feature>
<feature type="compositionally biased region" description="Basic and acidic residues" evidence="4">
    <location>
        <begin position="298"/>
        <end position="312"/>
    </location>
</feature>
<dbReference type="InterPro" id="IPR011011">
    <property type="entry name" value="Znf_FYVE_PHD"/>
</dbReference>
<protein>
    <recommendedName>
        <fullName evidence="5">Zinc finger PHD-type domain-containing protein</fullName>
    </recommendedName>
</protein>
<dbReference type="CDD" id="cd15489">
    <property type="entry name" value="PHD_SF"/>
    <property type="match status" value="1"/>
</dbReference>
<evidence type="ECO:0000313" key="6">
    <source>
        <dbReference type="EMBL" id="KAF9452324.1"/>
    </source>
</evidence>
<dbReference type="EMBL" id="MU151072">
    <property type="protein sequence ID" value="KAF9452324.1"/>
    <property type="molecule type" value="Genomic_DNA"/>
</dbReference>
<dbReference type="GO" id="GO:0006355">
    <property type="term" value="P:regulation of DNA-templated transcription"/>
    <property type="evidence" value="ECO:0007669"/>
    <property type="project" value="InterPro"/>
</dbReference>
<dbReference type="InterPro" id="IPR019787">
    <property type="entry name" value="Znf_PHD-finger"/>
</dbReference>
<feature type="region of interest" description="Disordered" evidence="4">
    <location>
        <begin position="571"/>
        <end position="668"/>
    </location>
</feature>
<sequence length="982" mass="111744">MARRSGRTSTANSAHLPTPEQTTPFPQPTCLNEDLAVLRTQWKWAAFGQFITTFSTLLNIADVTVTDVENDLVHGSRRVIPRIMQRLLYTLSYDRKISIENWQSALRKQYMKRNPLVNPLGLEPPRERDTTQSREETPDGDEIGAFQGVSAKARHHQPYSTGKPSCYIQEPLEDPLNELSSEVKPQLGQSSATPDISRAATQDLEDSSQPNGNQASIDWFDLPLLVKLDSLHVLTEWQFQNPTRLRTLMRSDDELATWRYEPVGYDSKKNAYWLIGGDRLWIQRTPPKPPKSLKRKRPAETRKAARKPEKTKLAKRQRTKPASTKTDDTPSRTGRGRAAKLQAKIKLDAQAKELAELNRQARGSRQSTRLSTTSAKPPPRSLGTRVSARLRGVQTNEWQSIPDEWLNESSDAGPETHSGDGDANLRDMKQVQGDQDDSVSELTELSDDSDDPDTISERRESDEQVTDLVETTNDSVKEEEVDKTEDTSFVEWETICVTLEEWEHIAERFEKATHYLEKALYKYLVNEVVPSITQTLRELEKKKRTEEALVHRKRSSRIAIRESEREEARLAAQRQAEEEEKMSRTRRLEARRQREEEERLRREQAREQRRKEREAREMRRQTETGESANTATLPPGPSQFSPKSHKSAKMHDSQQRLKAPTNGTGSRIMNRNDWELDCEICRKRGVNVDDGTPMMSCGKCYKWQHITCHDQADERAGRAKRNWDVVEFICQQCRSKMFASTEASNPVLKDPRVVHRLSHGVNPPTSYHNPTPYQTYVTPSYAPTQPASSTISTLYHAANGSYSHYPQPYGDIRTSGMADRYPTSSQPYVPMHHYNQHPSTISFSHYQPREGGFSSGSKAQPAYQVHHTEMYDQDPRVSQHTPYSDLRSGASQRSTVSTPKHRSLCASTPPFQAPPPTQTVWSIATPPAGTYTTPYQNSGLNNVAPRRDIQLQPNLKAGSSSSPSDFNQQPYPNTQFRYHSTT</sequence>
<dbReference type="InterPro" id="IPR019786">
    <property type="entry name" value="Zinc_finger_PHD-type_CS"/>
</dbReference>
<feature type="region of interest" description="Disordered" evidence="4">
    <location>
        <begin position="871"/>
        <end position="925"/>
    </location>
</feature>
<comment type="caution">
    <text evidence="6">The sequence shown here is derived from an EMBL/GenBank/DDBJ whole genome shotgun (WGS) entry which is preliminary data.</text>
</comment>
<name>A0A9P5XKX5_9AGAR</name>
<organism evidence="6 7">
    <name type="scientific">Macrolepiota fuliginosa MF-IS2</name>
    <dbReference type="NCBI Taxonomy" id="1400762"/>
    <lineage>
        <taxon>Eukaryota</taxon>
        <taxon>Fungi</taxon>
        <taxon>Dikarya</taxon>
        <taxon>Basidiomycota</taxon>
        <taxon>Agaricomycotina</taxon>
        <taxon>Agaricomycetes</taxon>
        <taxon>Agaricomycetidae</taxon>
        <taxon>Agaricales</taxon>
        <taxon>Agaricineae</taxon>
        <taxon>Agaricaceae</taxon>
        <taxon>Macrolepiota</taxon>
    </lineage>
</organism>
<reference evidence="6" key="1">
    <citation type="submission" date="2020-11" db="EMBL/GenBank/DDBJ databases">
        <authorList>
            <consortium name="DOE Joint Genome Institute"/>
            <person name="Ahrendt S."/>
            <person name="Riley R."/>
            <person name="Andreopoulos W."/>
            <person name="Labutti K."/>
            <person name="Pangilinan J."/>
            <person name="Ruiz-Duenas F.J."/>
            <person name="Barrasa J.M."/>
            <person name="Sanchez-Garcia M."/>
            <person name="Camarero S."/>
            <person name="Miyauchi S."/>
            <person name="Serrano A."/>
            <person name="Linde D."/>
            <person name="Babiker R."/>
            <person name="Drula E."/>
            <person name="Ayuso-Fernandez I."/>
            <person name="Pacheco R."/>
            <person name="Padilla G."/>
            <person name="Ferreira P."/>
            <person name="Barriuso J."/>
            <person name="Kellner H."/>
            <person name="Castanera R."/>
            <person name="Alfaro M."/>
            <person name="Ramirez L."/>
            <person name="Pisabarro A.G."/>
            <person name="Kuo A."/>
            <person name="Tritt A."/>
            <person name="Lipzen A."/>
            <person name="He G."/>
            <person name="Yan M."/>
            <person name="Ng V."/>
            <person name="Cullen D."/>
            <person name="Martin F."/>
            <person name="Rosso M.-N."/>
            <person name="Henrissat B."/>
            <person name="Hibbett D."/>
            <person name="Martinez A.T."/>
            <person name="Grigoriev I.V."/>
        </authorList>
    </citation>
    <scope>NUCLEOTIDE SEQUENCE</scope>
    <source>
        <strain evidence="6">MF-IS2</strain>
    </source>
</reference>
<accession>A0A9P5XKX5</accession>
<feature type="region of interest" description="Disordered" evidence="4">
    <location>
        <begin position="116"/>
        <end position="143"/>
    </location>
</feature>
<proteinExistence type="predicted"/>
<dbReference type="AlphaFoldDB" id="A0A9P5XKX5"/>
<dbReference type="Pfam" id="PF00628">
    <property type="entry name" value="PHD"/>
    <property type="match status" value="1"/>
</dbReference>
<dbReference type="Gene3D" id="3.30.40.10">
    <property type="entry name" value="Zinc/RING finger domain, C3HC4 (zinc finger)"/>
    <property type="match status" value="1"/>
</dbReference>
<evidence type="ECO:0000256" key="2">
    <source>
        <dbReference type="ARBA" id="ARBA00022771"/>
    </source>
</evidence>
<feature type="compositionally biased region" description="Basic and acidic residues" evidence="4">
    <location>
        <begin position="475"/>
        <end position="484"/>
    </location>
</feature>
<keyword evidence="2" id="KW-0863">Zinc-finger</keyword>
<dbReference type="SMART" id="SM00249">
    <property type="entry name" value="PHD"/>
    <property type="match status" value="1"/>
</dbReference>